<gene>
    <name evidence="2" type="ORF">Fot_27805</name>
</gene>
<organism evidence="2 3">
    <name type="scientific">Forsythia ovata</name>
    <dbReference type="NCBI Taxonomy" id="205694"/>
    <lineage>
        <taxon>Eukaryota</taxon>
        <taxon>Viridiplantae</taxon>
        <taxon>Streptophyta</taxon>
        <taxon>Embryophyta</taxon>
        <taxon>Tracheophyta</taxon>
        <taxon>Spermatophyta</taxon>
        <taxon>Magnoliopsida</taxon>
        <taxon>eudicotyledons</taxon>
        <taxon>Gunneridae</taxon>
        <taxon>Pentapetalae</taxon>
        <taxon>asterids</taxon>
        <taxon>lamiids</taxon>
        <taxon>Lamiales</taxon>
        <taxon>Oleaceae</taxon>
        <taxon>Forsythieae</taxon>
        <taxon>Forsythia</taxon>
    </lineage>
</organism>
<reference evidence="3" key="1">
    <citation type="submission" date="2024-07" db="EMBL/GenBank/DDBJ databases">
        <title>Two chromosome-level genome assemblies of Korean endemic species Abeliophyllum distichum and Forsythia ovata (Oleaceae).</title>
        <authorList>
            <person name="Jang H."/>
        </authorList>
    </citation>
    <scope>NUCLEOTIDE SEQUENCE [LARGE SCALE GENOMIC DNA]</scope>
</reference>
<dbReference type="EMBL" id="JBFOLJ010000008">
    <property type="protein sequence ID" value="KAL2513834.1"/>
    <property type="molecule type" value="Genomic_DNA"/>
</dbReference>
<accession>A0ABD1TMD0</accession>
<name>A0ABD1TMD0_9LAMI</name>
<dbReference type="AlphaFoldDB" id="A0ABD1TMD0"/>
<keyword evidence="3" id="KW-1185">Reference proteome</keyword>
<comment type="caution">
    <text evidence="2">The sequence shown here is derived from an EMBL/GenBank/DDBJ whole genome shotgun (WGS) entry which is preliminary data.</text>
</comment>
<sequence length="110" mass="11564">MGKTTKWFQSLLGSKRSPLVSSSSSTLGKKKSKSGLIKSSPSVAYKNEEEDHLTSSYVEALDANKHAIAVAVATAAVAEASLAAAKAAVEVVRLISGSKMISLSWKRTLI</sequence>
<evidence type="ECO:0000313" key="2">
    <source>
        <dbReference type="EMBL" id="KAL2513834.1"/>
    </source>
</evidence>
<protein>
    <submittedName>
        <fullName evidence="2">Uncharacterized protein</fullName>
    </submittedName>
</protein>
<evidence type="ECO:0000313" key="3">
    <source>
        <dbReference type="Proteomes" id="UP001604277"/>
    </source>
</evidence>
<evidence type="ECO:0000256" key="1">
    <source>
        <dbReference type="SAM" id="MobiDB-lite"/>
    </source>
</evidence>
<feature type="compositionally biased region" description="Low complexity" evidence="1">
    <location>
        <begin position="12"/>
        <end position="27"/>
    </location>
</feature>
<dbReference type="Proteomes" id="UP001604277">
    <property type="component" value="Unassembled WGS sequence"/>
</dbReference>
<proteinExistence type="predicted"/>
<feature type="region of interest" description="Disordered" evidence="1">
    <location>
        <begin position="1"/>
        <end position="45"/>
    </location>
</feature>